<feature type="region of interest" description="Disordered" evidence="1">
    <location>
        <begin position="528"/>
        <end position="549"/>
    </location>
</feature>
<dbReference type="Proteomes" id="UP000824988">
    <property type="component" value="Chromosome"/>
</dbReference>
<protein>
    <recommendedName>
        <fullName evidence="3">Tetrapyrrole biosynthesis uroporphyrinogen III synthase domain-containing protein</fullName>
    </recommendedName>
</protein>
<dbReference type="Pfam" id="PF02602">
    <property type="entry name" value="HEM4"/>
    <property type="match status" value="1"/>
</dbReference>
<feature type="region of interest" description="Disordered" evidence="1">
    <location>
        <begin position="673"/>
        <end position="710"/>
    </location>
</feature>
<evidence type="ECO:0000313" key="4">
    <source>
        <dbReference type="EMBL" id="BBL72362.1"/>
    </source>
</evidence>
<keyword evidence="2" id="KW-0812">Transmembrane</keyword>
<evidence type="ECO:0000313" key="5">
    <source>
        <dbReference type="Proteomes" id="UP000824988"/>
    </source>
</evidence>
<dbReference type="InterPro" id="IPR007470">
    <property type="entry name" value="HemX"/>
</dbReference>
<feature type="transmembrane region" description="Helical" evidence="2">
    <location>
        <begin position="318"/>
        <end position="338"/>
    </location>
</feature>
<dbReference type="RefSeq" id="WP_221047514.1">
    <property type="nucleotide sequence ID" value="NZ_AP019782.1"/>
</dbReference>
<evidence type="ECO:0000256" key="1">
    <source>
        <dbReference type="SAM" id="MobiDB-lite"/>
    </source>
</evidence>
<dbReference type="GO" id="GO:0033014">
    <property type="term" value="P:tetrapyrrole biosynthetic process"/>
    <property type="evidence" value="ECO:0007669"/>
    <property type="project" value="InterPro"/>
</dbReference>
<dbReference type="KEGG" id="moz:MoryE10_29680"/>
<dbReference type="GO" id="GO:0004852">
    <property type="term" value="F:uroporphyrinogen-III synthase activity"/>
    <property type="evidence" value="ECO:0007669"/>
    <property type="project" value="InterPro"/>
</dbReference>
<dbReference type="AlphaFoldDB" id="A0A8D4VSC7"/>
<sequence>MSRTPALAGCTILVTRPQEQASGLCEAIAAAGGQPLLFPALAIEAAAGQAAVERLTHIDDYDWAIFVSANAVRYAQKAFDNGIIPPTSTVRVAAVGAATAQALREAGVGAVLTPPEPGDSEALAALAELQEVAGRRCLIVRGAGGRELLADTLRQRGALVEYAEVYRRVRPKTDAGPLLDRWRQGEVHGVVVTSGEALSNLTAMVGFEGVALLRKTPLVTVSERVRQQALVLGVRQVASAEGAADAALVQALAELLSDRVNEQLQARGPGTVTDQDKQPKPAELSAGVSLGSAAPVAENSPPAAKIKPVKTKPARRAWIGYVILLLVVGIVVGGYFLMQQIRSTQEGLGGELSKEDREIAELNTQVADLQAVFKTLHGQMATLETRLSTEDNKVERVLGEQSAQFSEKLEQFRGEVRDDLQVLHRMLGKTRSDWLVADAEYLLGAALQRLHLVGDVKTAIAALEGADERLRESGEPAVFKVREQLANEIRILKSFTPPDLIGASSRLLALEAKVRELPLLLPHAGKGVSSAGSPDGAHGAPKTAAPGEADSITDSLMGELGKYVSIRRLDKPVASVLTPEETLVLRQILLLKLETARMALVRGDDALYKASLETARLWLAENFDDGQAAVRSVDGDIRALMEQPIQVAYPEIGKALAMLRDITKLRVEADGVVADKEKSRDKGEKKAAPASASGEAPPPAAAPAAPQGAQ</sequence>
<keyword evidence="2" id="KW-0472">Membrane</keyword>
<name>A0A8D4VSC7_9GAMM</name>
<evidence type="ECO:0000259" key="3">
    <source>
        <dbReference type="Pfam" id="PF02602"/>
    </source>
</evidence>
<keyword evidence="2" id="KW-1133">Transmembrane helix</keyword>
<dbReference type="Pfam" id="PF04375">
    <property type="entry name" value="HemX"/>
    <property type="match status" value="1"/>
</dbReference>
<organism evidence="4 5">
    <name type="scientific">Methylogaea oryzae</name>
    <dbReference type="NCBI Taxonomy" id="1295382"/>
    <lineage>
        <taxon>Bacteria</taxon>
        <taxon>Pseudomonadati</taxon>
        <taxon>Pseudomonadota</taxon>
        <taxon>Gammaproteobacteria</taxon>
        <taxon>Methylococcales</taxon>
        <taxon>Methylococcaceae</taxon>
        <taxon>Methylogaea</taxon>
    </lineage>
</organism>
<proteinExistence type="predicted"/>
<reference evidence="4" key="1">
    <citation type="submission" date="2019-06" db="EMBL/GenBank/DDBJ databases">
        <title>Complete genome sequence of Methylogaea oryzae strain JCM16910.</title>
        <authorList>
            <person name="Asakawa S."/>
        </authorList>
    </citation>
    <scope>NUCLEOTIDE SEQUENCE</scope>
    <source>
        <strain evidence="4">E10</strain>
    </source>
</reference>
<feature type="compositionally biased region" description="Basic and acidic residues" evidence="1">
    <location>
        <begin position="673"/>
        <end position="687"/>
    </location>
</feature>
<dbReference type="NCBIfam" id="NF005411">
    <property type="entry name" value="PRK06975.1"/>
    <property type="match status" value="1"/>
</dbReference>
<dbReference type="InterPro" id="IPR003754">
    <property type="entry name" value="4pyrrol_synth_uPrphyn_synth"/>
</dbReference>
<feature type="domain" description="Tetrapyrrole biosynthesis uroporphyrinogen III synthase" evidence="3">
    <location>
        <begin position="26"/>
        <end position="250"/>
    </location>
</feature>
<accession>A0A8D4VSC7</accession>
<dbReference type="CDD" id="cd06578">
    <property type="entry name" value="HemD"/>
    <property type="match status" value="1"/>
</dbReference>
<keyword evidence="5" id="KW-1185">Reference proteome</keyword>
<gene>
    <name evidence="4" type="ORF">MoryE10_29680</name>
</gene>
<dbReference type="EMBL" id="AP019782">
    <property type="protein sequence ID" value="BBL72362.1"/>
    <property type="molecule type" value="Genomic_DNA"/>
</dbReference>
<dbReference type="PANTHER" id="PTHR38043:SF1">
    <property type="entry name" value="PROTEIN HEMX"/>
    <property type="match status" value="1"/>
</dbReference>
<evidence type="ECO:0000256" key="2">
    <source>
        <dbReference type="SAM" id="Phobius"/>
    </source>
</evidence>
<dbReference type="PANTHER" id="PTHR38043">
    <property type="entry name" value="PROTEIN HEMX"/>
    <property type="match status" value="1"/>
</dbReference>